<dbReference type="RefSeq" id="WP_188531827.1">
    <property type="nucleotide sequence ID" value="NZ_BMGR01000009.1"/>
</dbReference>
<keyword evidence="1" id="KW-1133">Transmembrane helix</keyword>
<evidence type="ECO:0000313" key="2">
    <source>
        <dbReference type="EMBL" id="GGG10758.1"/>
    </source>
</evidence>
<proteinExistence type="predicted"/>
<reference evidence="2" key="2">
    <citation type="submission" date="2020-09" db="EMBL/GenBank/DDBJ databases">
        <authorList>
            <person name="Sun Q."/>
            <person name="Zhou Y."/>
        </authorList>
    </citation>
    <scope>NUCLEOTIDE SEQUENCE</scope>
    <source>
        <strain evidence="2">CGMCC 1.12987</strain>
    </source>
</reference>
<evidence type="ECO:0000256" key="1">
    <source>
        <dbReference type="SAM" id="Phobius"/>
    </source>
</evidence>
<feature type="transmembrane region" description="Helical" evidence="1">
    <location>
        <begin position="12"/>
        <end position="32"/>
    </location>
</feature>
<sequence length="207" mass="23427">MNEQQAPKRSMFAPIVLVLLVMSMTGNVLLYSQKLHTDLSKREERGERIIMSAWDSKLHIDSLLEQVTRLLESTDVKERIEAKQGIGFAFQKSSAISAFVEEAQAKEPRETAGGQRDASAFISDIELSLRSIANHEDALTAEERAYLTLVKDIYTKLQEPIHRFSVTELTEQNALTTENGGQWIELAYSMLSIMNEQEEMLYDGVNQ</sequence>
<evidence type="ECO:0000313" key="3">
    <source>
        <dbReference type="Proteomes" id="UP000644756"/>
    </source>
</evidence>
<dbReference type="EMBL" id="BMGR01000009">
    <property type="protein sequence ID" value="GGG10758.1"/>
    <property type="molecule type" value="Genomic_DNA"/>
</dbReference>
<keyword evidence="1" id="KW-0812">Transmembrane</keyword>
<dbReference type="Proteomes" id="UP000644756">
    <property type="component" value="Unassembled WGS sequence"/>
</dbReference>
<keyword evidence="3" id="KW-1185">Reference proteome</keyword>
<accession>A0A917FXF0</accession>
<reference evidence="2" key="1">
    <citation type="journal article" date="2014" name="Int. J. Syst. Evol. Microbiol.">
        <title>Complete genome sequence of Corynebacterium casei LMG S-19264T (=DSM 44701T), isolated from a smear-ripened cheese.</title>
        <authorList>
            <consortium name="US DOE Joint Genome Institute (JGI-PGF)"/>
            <person name="Walter F."/>
            <person name="Albersmeier A."/>
            <person name="Kalinowski J."/>
            <person name="Ruckert C."/>
        </authorList>
    </citation>
    <scope>NUCLEOTIDE SEQUENCE</scope>
    <source>
        <strain evidence="2">CGMCC 1.12987</strain>
    </source>
</reference>
<protein>
    <submittedName>
        <fullName evidence="2">Uncharacterized protein</fullName>
    </submittedName>
</protein>
<dbReference type="AlphaFoldDB" id="A0A917FXF0"/>
<comment type="caution">
    <text evidence="2">The sequence shown here is derived from an EMBL/GenBank/DDBJ whole genome shotgun (WGS) entry which is preliminary data.</text>
</comment>
<name>A0A917FXF0_9BACL</name>
<gene>
    <name evidence="2" type="ORF">GCM10010916_29520</name>
</gene>
<organism evidence="2 3">
    <name type="scientific">Paenibacillus abyssi</name>
    <dbReference type="NCBI Taxonomy" id="1340531"/>
    <lineage>
        <taxon>Bacteria</taxon>
        <taxon>Bacillati</taxon>
        <taxon>Bacillota</taxon>
        <taxon>Bacilli</taxon>
        <taxon>Bacillales</taxon>
        <taxon>Paenibacillaceae</taxon>
        <taxon>Paenibacillus</taxon>
    </lineage>
</organism>
<keyword evidence="1" id="KW-0472">Membrane</keyword>